<dbReference type="STRING" id="1114924.SAMN05216258_11425"/>
<gene>
    <name evidence="5" type="ORF">SAMN05216258_11425</name>
</gene>
<evidence type="ECO:0000313" key="5">
    <source>
        <dbReference type="EMBL" id="SFJ11310.1"/>
    </source>
</evidence>
<dbReference type="PANTHER" id="PTHR43434:SF1">
    <property type="entry name" value="PHOSPHOGLYCOLATE PHOSPHATASE"/>
    <property type="match status" value="1"/>
</dbReference>
<dbReference type="GO" id="GO:0006281">
    <property type="term" value="P:DNA repair"/>
    <property type="evidence" value="ECO:0007669"/>
    <property type="project" value="TreeGrafter"/>
</dbReference>
<dbReference type="Pfam" id="PF00702">
    <property type="entry name" value="Hydrolase"/>
    <property type="match status" value="1"/>
</dbReference>
<dbReference type="InterPro" id="IPR023198">
    <property type="entry name" value="PGP-like_dom2"/>
</dbReference>
<evidence type="ECO:0000256" key="1">
    <source>
        <dbReference type="ARBA" id="ARBA00000830"/>
    </source>
</evidence>
<dbReference type="EMBL" id="FOQH01000014">
    <property type="protein sequence ID" value="SFJ11310.1"/>
    <property type="molecule type" value="Genomic_DNA"/>
</dbReference>
<dbReference type="NCBIfam" id="TIGR01549">
    <property type="entry name" value="HAD-SF-IA-v1"/>
    <property type="match status" value="1"/>
</dbReference>
<dbReference type="Gene3D" id="1.10.150.240">
    <property type="entry name" value="Putative phosphatase, domain 2"/>
    <property type="match status" value="1"/>
</dbReference>
<dbReference type="Gene3D" id="3.40.50.1000">
    <property type="entry name" value="HAD superfamily/HAD-like"/>
    <property type="match status" value="1"/>
</dbReference>
<comment type="similarity">
    <text evidence="3">Belongs to the HAD-like hydrolase superfamily. CbbY/CbbZ/Gph/YieH family.</text>
</comment>
<dbReference type="Proteomes" id="UP000199377">
    <property type="component" value="Unassembled WGS sequence"/>
</dbReference>
<dbReference type="SFLD" id="SFLDG01129">
    <property type="entry name" value="C1.5:_HAD__Beta-PGM__Phosphata"/>
    <property type="match status" value="1"/>
</dbReference>
<accession>A0A1I3NQR2</accession>
<dbReference type="PANTHER" id="PTHR43434">
    <property type="entry name" value="PHOSPHOGLYCOLATE PHOSPHATASE"/>
    <property type="match status" value="1"/>
</dbReference>
<dbReference type="InterPro" id="IPR023214">
    <property type="entry name" value="HAD_sf"/>
</dbReference>
<dbReference type="AlphaFoldDB" id="A0A1I3NQR2"/>
<comment type="catalytic activity">
    <reaction evidence="1">
        <text>2-phosphoglycolate + H2O = glycolate + phosphate</text>
        <dbReference type="Rhea" id="RHEA:14369"/>
        <dbReference type="ChEBI" id="CHEBI:15377"/>
        <dbReference type="ChEBI" id="CHEBI:29805"/>
        <dbReference type="ChEBI" id="CHEBI:43474"/>
        <dbReference type="ChEBI" id="CHEBI:58033"/>
        <dbReference type="EC" id="3.1.3.18"/>
    </reaction>
</comment>
<name>A0A1I3NQR2_9RHOB</name>
<dbReference type="RefSeq" id="WP_092865105.1">
    <property type="nucleotide sequence ID" value="NZ_FOQH01000014.1"/>
</dbReference>
<dbReference type="GO" id="GO:0008967">
    <property type="term" value="F:phosphoglycolate phosphatase activity"/>
    <property type="evidence" value="ECO:0007669"/>
    <property type="project" value="UniProtKB-EC"/>
</dbReference>
<evidence type="ECO:0000256" key="4">
    <source>
        <dbReference type="ARBA" id="ARBA00013078"/>
    </source>
</evidence>
<protein>
    <recommendedName>
        <fullName evidence="4">phosphoglycolate phosphatase</fullName>
        <ecNumber evidence="4">3.1.3.18</ecNumber>
    </recommendedName>
</protein>
<dbReference type="InterPro" id="IPR036412">
    <property type="entry name" value="HAD-like_sf"/>
</dbReference>
<proteinExistence type="inferred from homology"/>
<dbReference type="SFLD" id="SFLDS00003">
    <property type="entry name" value="Haloacid_Dehalogenase"/>
    <property type="match status" value="1"/>
</dbReference>
<dbReference type="CDD" id="cd01427">
    <property type="entry name" value="HAD_like"/>
    <property type="match status" value="1"/>
</dbReference>
<comment type="pathway">
    <text evidence="2">Organic acid metabolism; glycolate biosynthesis; glycolate from 2-phosphoglycolate: step 1/1.</text>
</comment>
<evidence type="ECO:0000313" key="6">
    <source>
        <dbReference type="Proteomes" id="UP000199377"/>
    </source>
</evidence>
<dbReference type="InterPro" id="IPR006439">
    <property type="entry name" value="HAD-SF_hydro_IA"/>
</dbReference>
<keyword evidence="6" id="KW-1185">Reference proteome</keyword>
<evidence type="ECO:0000256" key="3">
    <source>
        <dbReference type="ARBA" id="ARBA00006171"/>
    </source>
</evidence>
<sequence length="237" mass="24315">MIRGILFDKDGTLLDFEATWRGFVEDSLAAVAPDDLELRALLGDLAGLDPATRRFRAGSPVVAGSTAEVAALWAPHLPGRDAAELEAEIDDRAAAAVLDGPTAAAPDLPGLLDGLRARGLALGVATHDSERAARAHMRSLGALDRFDFIAGYDSGHGLKPGPGMVLAFAAAAGLDPREVAMIGDSLHDLGAGRAAGAGLVVGVLTGPAEAHELAPHADHVLGSIVELPDLLERLGRA</sequence>
<dbReference type="EC" id="3.1.3.18" evidence="4"/>
<organism evidence="5 6">
    <name type="scientific">Albimonas pacifica</name>
    <dbReference type="NCBI Taxonomy" id="1114924"/>
    <lineage>
        <taxon>Bacteria</taxon>
        <taxon>Pseudomonadati</taxon>
        <taxon>Pseudomonadota</taxon>
        <taxon>Alphaproteobacteria</taxon>
        <taxon>Rhodobacterales</taxon>
        <taxon>Paracoccaceae</taxon>
        <taxon>Albimonas</taxon>
    </lineage>
</organism>
<reference evidence="5 6" key="1">
    <citation type="submission" date="2016-10" db="EMBL/GenBank/DDBJ databases">
        <authorList>
            <person name="de Groot N.N."/>
        </authorList>
    </citation>
    <scope>NUCLEOTIDE SEQUENCE [LARGE SCALE GENOMIC DNA]</scope>
    <source>
        <strain evidence="5 6">CGMCC 1.11030</strain>
    </source>
</reference>
<dbReference type="InterPro" id="IPR050155">
    <property type="entry name" value="HAD-like_hydrolase_sf"/>
</dbReference>
<dbReference type="OrthoDB" id="9797743at2"/>
<dbReference type="PRINTS" id="PR00413">
    <property type="entry name" value="HADHALOGNASE"/>
</dbReference>
<evidence type="ECO:0000256" key="2">
    <source>
        <dbReference type="ARBA" id="ARBA00004818"/>
    </source>
</evidence>
<dbReference type="SUPFAM" id="SSF56784">
    <property type="entry name" value="HAD-like"/>
    <property type="match status" value="1"/>
</dbReference>